<comment type="subcellular location">
    <subcellularLocation>
        <location evidence="1">Cell membrane</location>
        <topology evidence="1">Multi-pass membrane protein</topology>
    </subcellularLocation>
</comment>
<feature type="transmembrane region" description="Helical" evidence="12">
    <location>
        <begin position="59"/>
        <end position="77"/>
    </location>
</feature>
<keyword evidence="9 12" id="KW-1133">Transmembrane helix</keyword>
<keyword evidence="8" id="KW-0418">Kinase</keyword>
<feature type="transmembrane region" description="Helical" evidence="12">
    <location>
        <begin position="302"/>
        <end position="323"/>
    </location>
</feature>
<evidence type="ECO:0000256" key="10">
    <source>
        <dbReference type="ARBA" id="ARBA00023136"/>
    </source>
</evidence>
<dbReference type="Gene3D" id="3.30.1360.60">
    <property type="entry name" value="Glucose permease domain IIB"/>
    <property type="match status" value="1"/>
</dbReference>
<feature type="transmembrane region" description="Helical" evidence="12">
    <location>
        <begin position="242"/>
        <end position="265"/>
    </location>
</feature>
<dbReference type="SUPFAM" id="SSF51261">
    <property type="entry name" value="Duplicated hybrid motif"/>
    <property type="match status" value="1"/>
</dbReference>
<feature type="transmembrane region" description="Helical" evidence="12">
    <location>
        <begin position="348"/>
        <end position="369"/>
    </location>
</feature>
<keyword evidence="3" id="KW-1003">Cell membrane</keyword>
<evidence type="ECO:0000259" key="14">
    <source>
        <dbReference type="PROSITE" id="PS51098"/>
    </source>
</evidence>
<keyword evidence="6" id="KW-0598">Phosphotransferase system</keyword>
<keyword evidence="4" id="KW-0762">Sugar transport</keyword>
<dbReference type="InterPro" id="IPR018113">
    <property type="entry name" value="PTrfase_EIIB_Cys"/>
</dbReference>
<keyword evidence="17" id="KW-1185">Reference proteome</keyword>
<dbReference type="Proteomes" id="UP001596022">
    <property type="component" value="Unassembled WGS sequence"/>
</dbReference>
<dbReference type="InterPro" id="IPR036878">
    <property type="entry name" value="Glu_permease_IIB"/>
</dbReference>
<dbReference type="PROSITE" id="PS51103">
    <property type="entry name" value="PTS_EIIC_TYPE_1"/>
    <property type="match status" value="1"/>
</dbReference>
<evidence type="ECO:0000259" key="15">
    <source>
        <dbReference type="PROSITE" id="PS51103"/>
    </source>
</evidence>
<evidence type="ECO:0000256" key="12">
    <source>
        <dbReference type="SAM" id="Phobius"/>
    </source>
</evidence>
<dbReference type="Pfam" id="PF02378">
    <property type="entry name" value="PTS_EIIC"/>
    <property type="match status" value="1"/>
</dbReference>
<dbReference type="GO" id="GO:0103111">
    <property type="term" value="F:protein-N(pi)-phosphohistidine--N-acetyl-D-glucosamine phosphotransferase activity"/>
    <property type="evidence" value="ECO:0007669"/>
    <property type="project" value="UniProtKB-EC"/>
</dbReference>
<feature type="transmembrane region" description="Helical" evidence="12">
    <location>
        <begin position="145"/>
        <end position="168"/>
    </location>
</feature>
<organism evidence="16 17">
    <name type="scientific">Camelliibacillus cellulosilyticus</name>
    <dbReference type="NCBI Taxonomy" id="2174486"/>
    <lineage>
        <taxon>Bacteria</taxon>
        <taxon>Bacillati</taxon>
        <taxon>Bacillota</taxon>
        <taxon>Bacilli</taxon>
        <taxon>Bacillales</taxon>
        <taxon>Sporolactobacillaceae</taxon>
        <taxon>Camelliibacillus</taxon>
    </lineage>
</organism>
<dbReference type="InterPro" id="IPR001127">
    <property type="entry name" value="PTS_EIIA_1_perm"/>
</dbReference>
<evidence type="ECO:0000256" key="3">
    <source>
        <dbReference type="ARBA" id="ARBA00022475"/>
    </source>
</evidence>
<feature type="domain" description="PTS EIIA type-1" evidence="13">
    <location>
        <begin position="521"/>
        <end position="625"/>
    </location>
</feature>
<feature type="transmembrane region" description="Helical" evidence="12">
    <location>
        <begin position="83"/>
        <end position="100"/>
    </location>
</feature>
<dbReference type="Pfam" id="PF00367">
    <property type="entry name" value="PTS_EIIB"/>
    <property type="match status" value="1"/>
</dbReference>
<dbReference type="InterPro" id="IPR001996">
    <property type="entry name" value="PTS_IIB_1"/>
</dbReference>
<feature type="transmembrane region" description="Helical" evidence="12">
    <location>
        <begin position="107"/>
        <end position="125"/>
    </location>
</feature>
<evidence type="ECO:0000256" key="2">
    <source>
        <dbReference type="ARBA" id="ARBA00022448"/>
    </source>
</evidence>
<evidence type="ECO:0000256" key="4">
    <source>
        <dbReference type="ARBA" id="ARBA00022597"/>
    </source>
</evidence>
<reference evidence="17" key="1">
    <citation type="journal article" date="2019" name="Int. J. Syst. Evol. Microbiol.">
        <title>The Global Catalogue of Microorganisms (GCM) 10K type strain sequencing project: providing services to taxonomists for standard genome sequencing and annotation.</title>
        <authorList>
            <consortium name="The Broad Institute Genomics Platform"/>
            <consortium name="The Broad Institute Genome Sequencing Center for Infectious Disease"/>
            <person name="Wu L."/>
            <person name="Ma J."/>
        </authorList>
    </citation>
    <scope>NUCLEOTIDE SEQUENCE [LARGE SCALE GENOMIC DNA]</scope>
    <source>
        <strain evidence="17">CGMCC 1.16306</strain>
    </source>
</reference>
<keyword evidence="7 12" id="KW-0812">Transmembrane</keyword>
<sequence>MLAFFQKLGKSLMLPIAVLPAAGLLLRLGQPDLLNIPFIAEAGNAFFGNMFLASGQNEAAVFMNLALIFAIGVAIGFSKDNNGAAALAGAIGYLVMTYVTHAINGEVNMGVLGGIIAGILAGLLYNKFNNVKLPDWLAFFGGRRFVPIVTAGSSVVLGVFFGYVWIYVQNFINWLAHWIIDSGAIGVAIYGFLNRLLIPLGLHHIINTLIWFDFGSFKAADGTVYHGDITRFLHHDPTGGTFTAGFFPIMMFGLPAACLAMIVTAKTKRRRVVSGLLLGAALTSFITGVTEPIEFSFMFLSPLLYVVHALLTASSMAVTYLLGIHDSFSFSASLIDYLLNFGIATKPLLLLVIGIIYGVIYFVVFYFLIKWLNLKTPGREDEDEATEDHADSAGEDRHTAMAARFLKDLGGKKNLTDIDNCATRLRLGIADMALVDENALKRHGARGVVKTGKKNLQVIVGTTVEFVADAMKKLDDKDIAAYSGSADQPAESPATSLPPFDSHAFVAPLNGRLMALEEVPDEVFSKKMMGDGFAIDPSDGTVVSPIDGVVKTVFPTKHAIGLETKDGYEVLLHFGLDTVNLKGEGFNIVVAAGDNVSRGQRIAEIDLDGIKDKVPSIITPVIFTNLPNDRHVTLNQTGKVSQGDTDIIKIQ</sequence>
<dbReference type="InterPro" id="IPR011055">
    <property type="entry name" value="Dup_hybrid_motif"/>
</dbReference>
<evidence type="ECO:0000256" key="6">
    <source>
        <dbReference type="ARBA" id="ARBA00022683"/>
    </source>
</evidence>
<accession>A0ABV9GK15</accession>
<dbReference type="InterPro" id="IPR050429">
    <property type="entry name" value="PTS_Glucose_EIICBA"/>
</dbReference>
<keyword evidence="5 16" id="KW-0808">Transferase</keyword>
<evidence type="ECO:0000256" key="7">
    <source>
        <dbReference type="ARBA" id="ARBA00022692"/>
    </source>
</evidence>
<name>A0ABV9GK15_9BACL</name>
<dbReference type="NCBIfam" id="TIGR00826">
    <property type="entry name" value="EIIB_glc"/>
    <property type="match status" value="1"/>
</dbReference>
<dbReference type="PROSITE" id="PS51098">
    <property type="entry name" value="PTS_EIIB_TYPE_1"/>
    <property type="match status" value="1"/>
</dbReference>
<dbReference type="InterPro" id="IPR010974">
    <property type="entry name" value="PTS_IIBC_nag"/>
</dbReference>
<evidence type="ECO:0000313" key="17">
    <source>
        <dbReference type="Proteomes" id="UP001596022"/>
    </source>
</evidence>
<dbReference type="PROSITE" id="PS00371">
    <property type="entry name" value="PTS_EIIA_TYPE_1_HIS"/>
    <property type="match status" value="1"/>
</dbReference>
<feature type="active site" description="Phosphocysteine intermediate; for EIIB activity" evidence="11">
    <location>
        <position position="421"/>
    </location>
</feature>
<dbReference type="PROSITE" id="PS51093">
    <property type="entry name" value="PTS_EIIA_TYPE_1"/>
    <property type="match status" value="1"/>
</dbReference>
<feature type="transmembrane region" description="Helical" evidence="12">
    <location>
        <begin position="175"/>
        <end position="193"/>
    </location>
</feature>
<dbReference type="SUPFAM" id="SSF55604">
    <property type="entry name" value="Glucose permease domain IIB"/>
    <property type="match status" value="1"/>
</dbReference>
<dbReference type="PANTHER" id="PTHR30009:SF4">
    <property type="entry name" value="PTS SYSTEM N-ACETYLGLUCOSAMINE-SPECIFIC EIICBA COMPONENT"/>
    <property type="match status" value="1"/>
</dbReference>
<dbReference type="NCBIfam" id="TIGR00830">
    <property type="entry name" value="PTBA"/>
    <property type="match status" value="1"/>
</dbReference>
<dbReference type="RefSeq" id="WP_376844499.1">
    <property type="nucleotide sequence ID" value="NZ_JBHSFW010000001.1"/>
</dbReference>
<dbReference type="EMBL" id="JBHSFW010000001">
    <property type="protein sequence ID" value="MFC4617457.1"/>
    <property type="molecule type" value="Genomic_DNA"/>
</dbReference>
<evidence type="ECO:0000256" key="11">
    <source>
        <dbReference type="PROSITE-ProRule" id="PRU00421"/>
    </source>
</evidence>
<keyword evidence="10 12" id="KW-0472">Membrane</keyword>
<evidence type="ECO:0000256" key="9">
    <source>
        <dbReference type="ARBA" id="ARBA00022989"/>
    </source>
</evidence>
<dbReference type="EC" id="2.7.1.193" evidence="16"/>
<dbReference type="CDD" id="cd00212">
    <property type="entry name" value="PTS_IIB_glc"/>
    <property type="match status" value="1"/>
</dbReference>
<evidence type="ECO:0000259" key="13">
    <source>
        <dbReference type="PROSITE" id="PS51093"/>
    </source>
</evidence>
<dbReference type="PANTHER" id="PTHR30009">
    <property type="entry name" value="CYTOCHROME C-TYPE SYNTHESIS PROTEIN AND PTS TRANSMEMBRANE COMPONENT"/>
    <property type="match status" value="1"/>
</dbReference>
<comment type="caution">
    <text evidence="16">The sequence shown here is derived from an EMBL/GenBank/DDBJ whole genome shotgun (WGS) entry which is preliminary data.</text>
</comment>
<dbReference type="PROSITE" id="PS01035">
    <property type="entry name" value="PTS_EIIB_TYPE_1_CYS"/>
    <property type="match status" value="1"/>
</dbReference>
<evidence type="ECO:0000256" key="8">
    <source>
        <dbReference type="ARBA" id="ARBA00022777"/>
    </source>
</evidence>
<evidence type="ECO:0000256" key="1">
    <source>
        <dbReference type="ARBA" id="ARBA00004651"/>
    </source>
</evidence>
<feature type="domain" description="PTS EIIC type-1" evidence="15">
    <location>
        <begin position="1"/>
        <end position="381"/>
    </location>
</feature>
<feature type="domain" description="PTS EIIB type-1" evidence="14">
    <location>
        <begin position="399"/>
        <end position="481"/>
    </location>
</feature>
<dbReference type="Pfam" id="PF00358">
    <property type="entry name" value="PTS_EIIA_1"/>
    <property type="match status" value="1"/>
</dbReference>
<gene>
    <name evidence="16" type="primary">nagE</name>
    <name evidence="16" type="ORF">ACFO4N_01790</name>
</gene>
<protein>
    <submittedName>
        <fullName evidence="16">N-acetylglucosamine-specific PTS transporter subunit IIBC</fullName>
        <ecNumber evidence="16">2.7.1.193</ecNumber>
    </submittedName>
</protein>
<proteinExistence type="predicted"/>
<dbReference type="NCBIfam" id="TIGR01998">
    <property type="entry name" value="PTS-II-BC-nag"/>
    <property type="match status" value="1"/>
</dbReference>
<dbReference type="InterPro" id="IPR013013">
    <property type="entry name" value="PTS_EIIC_1"/>
</dbReference>
<dbReference type="InterPro" id="IPR003352">
    <property type="entry name" value="PTS_EIIC"/>
</dbReference>
<keyword evidence="2" id="KW-0813">Transport</keyword>
<evidence type="ECO:0000256" key="5">
    <source>
        <dbReference type="ARBA" id="ARBA00022679"/>
    </source>
</evidence>
<feature type="transmembrane region" description="Helical" evidence="12">
    <location>
        <begin position="272"/>
        <end position="290"/>
    </location>
</feature>
<evidence type="ECO:0000313" key="16">
    <source>
        <dbReference type="EMBL" id="MFC4617457.1"/>
    </source>
</evidence>
<dbReference type="Gene3D" id="2.70.70.10">
    <property type="entry name" value="Glucose Permease (Domain IIA)"/>
    <property type="match status" value="1"/>
</dbReference>